<reference evidence="1" key="1">
    <citation type="submission" date="2018-05" db="EMBL/GenBank/DDBJ databases">
        <authorList>
            <person name="Lanie J.A."/>
            <person name="Ng W.-L."/>
            <person name="Kazmierczak K.M."/>
            <person name="Andrzejewski T.M."/>
            <person name="Davidsen T.M."/>
            <person name="Wayne K.J."/>
            <person name="Tettelin H."/>
            <person name="Glass J.I."/>
            <person name="Rusch D."/>
            <person name="Podicherti R."/>
            <person name="Tsui H.-C.T."/>
            <person name="Winkler M.E."/>
        </authorList>
    </citation>
    <scope>NUCLEOTIDE SEQUENCE</scope>
</reference>
<evidence type="ECO:0000313" key="1">
    <source>
        <dbReference type="EMBL" id="SVA33984.1"/>
    </source>
</evidence>
<proteinExistence type="predicted"/>
<name>A0A381V191_9ZZZZ</name>
<dbReference type="EMBL" id="UINC01007554">
    <property type="protein sequence ID" value="SVA33984.1"/>
    <property type="molecule type" value="Genomic_DNA"/>
</dbReference>
<dbReference type="AlphaFoldDB" id="A0A381V191"/>
<sequence length="281" mass="33353">MRQSGGKHYLEMENGQRHFEDRHIWKGYVHHWINQKVCVRELSQKDYESNEQILIIWPDFLMEEIPFVEIYYNERLTKYPTSRCGHNAINVNGEFFNFSHLINENEIMDTAEFMYRPALGEFSPSPYTGKFEIREDGTAYYDKFGRNFMRSIEVIRITGINTEKLSKIYYDTLNKIIETPTNPKNPEKYRDFSIFRNSCTTMIRDGLQTYGLKQIRGVLPRDFFISAAWEILKARESMGLNVKIFTLPQLKVPEAPYSKKTPIFNPKNWIRNRKISNMKLV</sequence>
<protein>
    <recommendedName>
        <fullName evidence="2">DUF4105 domain-containing protein</fullName>
    </recommendedName>
</protein>
<evidence type="ECO:0008006" key="2">
    <source>
        <dbReference type="Google" id="ProtNLM"/>
    </source>
</evidence>
<accession>A0A381V191</accession>
<organism evidence="1">
    <name type="scientific">marine metagenome</name>
    <dbReference type="NCBI Taxonomy" id="408172"/>
    <lineage>
        <taxon>unclassified sequences</taxon>
        <taxon>metagenomes</taxon>
        <taxon>ecological metagenomes</taxon>
    </lineage>
</organism>
<gene>
    <name evidence="1" type="ORF">METZ01_LOCUS86838</name>
</gene>